<feature type="domain" description="HTH psq-type" evidence="1">
    <location>
        <begin position="5"/>
        <end position="30"/>
    </location>
</feature>
<evidence type="ECO:0000313" key="3">
    <source>
        <dbReference type="Proteomes" id="UP000054783"/>
    </source>
</evidence>
<dbReference type="Proteomes" id="UP000054783">
    <property type="component" value="Unassembled WGS sequence"/>
</dbReference>
<dbReference type="EMBL" id="JYDQ01000338">
    <property type="protein sequence ID" value="KRY08381.1"/>
    <property type="molecule type" value="Genomic_DNA"/>
</dbReference>
<evidence type="ECO:0000259" key="1">
    <source>
        <dbReference type="Pfam" id="PF04218"/>
    </source>
</evidence>
<protein>
    <recommendedName>
        <fullName evidence="1">HTH psq-type domain-containing protein</fullName>
    </recommendedName>
</protein>
<name>A0A0V0Z7I3_9BILA</name>
<evidence type="ECO:0000313" key="2">
    <source>
        <dbReference type="EMBL" id="KRY08381.1"/>
    </source>
</evidence>
<dbReference type="AlphaFoldDB" id="A0A0V0Z7I3"/>
<accession>A0A0V0Z7I3</accession>
<dbReference type="InterPro" id="IPR007889">
    <property type="entry name" value="HTH_Psq"/>
</dbReference>
<organism evidence="2 3">
    <name type="scientific">Trichinella patagoniensis</name>
    <dbReference type="NCBI Taxonomy" id="990121"/>
    <lineage>
        <taxon>Eukaryota</taxon>
        <taxon>Metazoa</taxon>
        <taxon>Ecdysozoa</taxon>
        <taxon>Nematoda</taxon>
        <taxon>Enoplea</taxon>
        <taxon>Dorylaimia</taxon>
        <taxon>Trichinellida</taxon>
        <taxon>Trichinellidae</taxon>
        <taxon>Trichinella</taxon>
    </lineage>
</organism>
<proteinExistence type="predicted"/>
<dbReference type="GO" id="GO:0003677">
    <property type="term" value="F:DNA binding"/>
    <property type="evidence" value="ECO:0007669"/>
    <property type="project" value="InterPro"/>
</dbReference>
<comment type="caution">
    <text evidence="2">The sequence shown here is derived from an EMBL/GenBank/DDBJ whole genome shotgun (WGS) entry which is preliminary data.</text>
</comment>
<dbReference type="Pfam" id="PF04218">
    <property type="entry name" value="CENP-B_N"/>
    <property type="match status" value="1"/>
</dbReference>
<gene>
    <name evidence="2" type="ORF">T12_4146</name>
</gene>
<reference evidence="2 3" key="1">
    <citation type="submission" date="2015-01" db="EMBL/GenBank/DDBJ databases">
        <title>Evolution of Trichinella species and genotypes.</title>
        <authorList>
            <person name="Korhonen P.K."/>
            <person name="Edoardo P."/>
            <person name="Giuseppe L.R."/>
            <person name="Gasser R.B."/>
        </authorList>
    </citation>
    <scope>NUCLEOTIDE SEQUENCE [LARGE SCALE GENOMIC DNA]</scope>
    <source>
        <strain evidence="2">ISS2496</strain>
    </source>
</reference>
<sequence length="117" mass="13693">MCTTRKRKFLSLEQKLDVCRLVERGESLKKIDVATLNDLIRKEGYDLDFVYNTDETGLIWKCLSKISLASMTKKTASGFKSFYNIPNHPHYILVVERSSWLMPLQTNPKWTTFKRLC</sequence>
<keyword evidence="3" id="KW-1185">Reference proteome</keyword>